<dbReference type="AlphaFoldDB" id="A0A919KNL8"/>
<dbReference type="Pfam" id="PF03190">
    <property type="entry name" value="Thioredox_DsbH"/>
    <property type="match status" value="1"/>
</dbReference>
<dbReference type="EMBL" id="BNBO01000008">
    <property type="protein sequence ID" value="GHH67175.1"/>
    <property type="molecule type" value="Genomic_DNA"/>
</dbReference>
<evidence type="ECO:0000313" key="2">
    <source>
        <dbReference type="EMBL" id="GHH67175.1"/>
    </source>
</evidence>
<dbReference type="PANTHER" id="PTHR42899:SF1">
    <property type="entry name" value="SPERMATOGENESIS-ASSOCIATED PROTEIN 20"/>
    <property type="match status" value="1"/>
</dbReference>
<dbReference type="Proteomes" id="UP000617734">
    <property type="component" value="Unassembled WGS sequence"/>
</dbReference>
<organism evidence="2 3">
    <name type="scientific">Kitasatospora indigofera</name>
    <dbReference type="NCBI Taxonomy" id="67307"/>
    <lineage>
        <taxon>Bacteria</taxon>
        <taxon>Bacillati</taxon>
        <taxon>Actinomycetota</taxon>
        <taxon>Actinomycetes</taxon>
        <taxon>Kitasatosporales</taxon>
        <taxon>Streptomycetaceae</taxon>
        <taxon>Kitasatospora</taxon>
    </lineage>
</organism>
<reference evidence="2" key="1">
    <citation type="journal article" date="2014" name="Int. J. Syst. Evol. Microbiol.">
        <title>Complete genome sequence of Corynebacterium casei LMG S-19264T (=DSM 44701T), isolated from a smear-ripened cheese.</title>
        <authorList>
            <consortium name="US DOE Joint Genome Institute (JGI-PGF)"/>
            <person name="Walter F."/>
            <person name="Albersmeier A."/>
            <person name="Kalinowski J."/>
            <person name="Ruckert C."/>
        </authorList>
    </citation>
    <scope>NUCLEOTIDE SEQUENCE</scope>
    <source>
        <strain evidence="2">JCM 4646</strain>
    </source>
</reference>
<reference evidence="2" key="2">
    <citation type="submission" date="2020-09" db="EMBL/GenBank/DDBJ databases">
        <authorList>
            <person name="Sun Q."/>
            <person name="Ohkuma M."/>
        </authorList>
    </citation>
    <scope>NUCLEOTIDE SEQUENCE</scope>
    <source>
        <strain evidence="2">JCM 4646</strain>
    </source>
</reference>
<dbReference type="InterPro" id="IPR008928">
    <property type="entry name" value="6-hairpin_glycosidase_sf"/>
</dbReference>
<protein>
    <submittedName>
        <fullName evidence="2">Thioredoxin domain-containing protein</fullName>
    </submittedName>
</protein>
<dbReference type="GeneID" id="95352679"/>
<comment type="caution">
    <text evidence="2">The sequence shown here is derived from an EMBL/GenBank/DDBJ whole genome shotgun (WGS) entry which is preliminary data.</text>
</comment>
<gene>
    <name evidence="2" type="ORF">GCM10018781_22100</name>
</gene>
<name>A0A919KNL8_9ACTN</name>
<dbReference type="PIRSF" id="PIRSF006402">
    <property type="entry name" value="UCP006402_thioredoxin"/>
    <property type="match status" value="1"/>
</dbReference>
<dbReference type="GO" id="GO:0005975">
    <property type="term" value="P:carbohydrate metabolic process"/>
    <property type="evidence" value="ECO:0007669"/>
    <property type="project" value="InterPro"/>
</dbReference>
<dbReference type="InterPro" id="IPR004879">
    <property type="entry name" value="Ssp411-like_TRX"/>
</dbReference>
<proteinExistence type="predicted"/>
<evidence type="ECO:0000259" key="1">
    <source>
        <dbReference type="Pfam" id="PF03190"/>
    </source>
</evidence>
<dbReference type="SUPFAM" id="SSF52833">
    <property type="entry name" value="Thioredoxin-like"/>
    <property type="match status" value="1"/>
</dbReference>
<feature type="domain" description="Spermatogenesis-associated protein 20-like TRX" evidence="1">
    <location>
        <begin position="2"/>
        <end position="163"/>
    </location>
</feature>
<dbReference type="CDD" id="cd02955">
    <property type="entry name" value="SSP411"/>
    <property type="match status" value="1"/>
</dbReference>
<dbReference type="Gene3D" id="1.50.10.10">
    <property type="match status" value="2"/>
</dbReference>
<dbReference type="InterPro" id="IPR012341">
    <property type="entry name" value="6hp_glycosidase-like_sf"/>
</dbReference>
<dbReference type="Gene3D" id="3.40.30.10">
    <property type="entry name" value="Glutaredoxin"/>
    <property type="match status" value="1"/>
</dbReference>
<dbReference type="InterPro" id="IPR024705">
    <property type="entry name" value="Ssp411"/>
</dbReference>
<keyword evidence="3" id="KW-1185">Reference proteome</keyword>
<dbReference type="PANTHER" id="PTHR42899">
    <property type="entry name" value="SPERMATOGENESIS-ASSOCIATED PROTEIN 20"/>
    <property type="match status" value="1"/>
</dbReference>
<accession>A0A919KNL8</accession>
<dbReference type="InterPro" id="IPR036249">
    <property type="entry name" value="Thioredoxin-like_sf"/>
</dbReference>
<sequence>MPNRLADATSPYLLQHADNPVDWWPWGPEAFEEARRRGVPVLLSVGYAACHWCHVMAHESFEDEKTAEYANEHFVAVKVDREERPDVDAVYMEAVQAATGQGGWPMTVFLTPDKDPFYFGTYFPPEPRHGMPGFRQVLEGVDAAWRERRDEVGEVAARIRADLAERAAVYTVGSGVHQPPGEADLHQALAGLSRSFDAARGGFGGAPKFPPSMAVEFLLRHHARTGSEVALEMAARTCEAMARGGIHDQLGGGFARYSVDAGWVVPHFEKMLYDNALLLRTYLHLWRSTGDALARRVALGTADFLLRELRTPEGGFASALDADSLDPATGKSVEGAYYAWTPGQLAEVLGAEDGAAAAELFAVTPEGTFEHGTSVLQLPADPADPAAYERIRAGLLAARSRRPAPARDDKVVAAWNGLAIAALAEAGALLERPDLVTAAEAAADLLIEVHLLPDGRLLRTSRDGRGNGRNAGVLEDYADTAEGFLALFAVTGDSAWLDLAGVLLDTVLRHFADPASGALYDTADDAEELIRRPQDPTDNATPSGWTAAANALLTYAAYTGSETHRTAAGRALAIVGALASRAPRFIGWGLAASEAWTDGPREVAVVGPAGDPATALLHRTALLATAPGAVVALGAPGPADVPLLANRPLVGGAPAAYVCRHFTCDAPTTDAAVLAERLGVRAG</sequence>
<evidence type="ECO:0000313" key="3">
    <source>
        <dbReference type="Proteomes" id="UP000617734"/>
    </source>
</evidence>
<dbReference type="SUPFAM" id="SSF48208">
    <property type="entry name" value="Six-hairpin glycosidases"/>
    <property type="match status" value="1"/>
</dbReference>
<dbReference type="RefSeq" id="WP_190210634.1">
    <property type="nucleotide sequence ID" value="NZ_BNBO01000008.1"/>
</dbReference>